<name>A0A2I0UL36_LIMLA</name>
<keyword evidence="1" id="KW-0695">RNA-directed DNA polymerase</keyword>
<dbReference type="AlphaFoldDB" id="A0A2I0UL36"/>
<reference evidence="2" key="1">
    <citation type="submission" date="2017-11" db="EMBL/GenBank/DDBJ databases">
        <authorList>
            <person name="Lima N.C."/>
            <person name="Parody-Merino A.M."/>
            <person name="Battley P.F."/>
            <person name="Fidler A.E."/>
            <person name="Prosdocimi F."/>
        </authorList>
    </citation>
    <scope>NUCLEOTIDE SEQUENCE [LARGE SCALE GENOMIC DNA]</scope>
</reference>
<sequence>MRIKPNIFRHLNLDFDSVNVTQGYWKSQDENSGFYRAFIAEQMSYGTEYPFGQFGSAVLAVSPPKILPSLNVLASPFAQVSLNHSISGLLKWPPDKSNGNGFASHHSIESGVNSFTVKRASVQQQMLILNLGEKNLTLVVYHLLRNTYIPRTCHYTGPECLIAPDKIWLRSRPSNEEMMLVNPKQKETLETRIIHVIFQSRFITSNSLDNGAGLDEQFKLHAYIYTAYFRWRPVTSGIPQGLVRGPVPFSIFVSDMNGGMECTLSKFANDTKLCGVVNMLEGRDAIQWDLDRLKRWACMNLMTFNKAKCKVLHVGWGNLKHKHRLGRERIESSPEEKDLGVLVDEKLTIIWQCVLTAQKANHLLGCIKRSVASRVREVILPLCSTLDLGLVQLATHGKLVSFVVLQGILPGLLLTLQEIAGVP</sequence>
<dbReference type="OrthoDB" id="410381at2759"/>
<evidence type="ECO:0000313" key="1">
    <source>
        <dbReference type="EMBL" id="PKU46767.1"/>
    </source>
</evidence>
<dbReference type="PANTHER" id="PTHR33332">
    <property type="entry name" value="REVERSE TRANSCRIPTASE DOMAIN-CONTAINING PROTEIN"/>
    <property type="match status" value="1"/>
</dbReference>
<accession>A0A2I0UL36</accession>
<dbReference type="Proteomes" id="UP000233556">
    <property type="component" value="Unassembled WGS sequence"/>
</dbReference>
<dbReference type="EMBL" id="KZ505698">
    <property type="protein sequence ID" value="PKU46767.1"/>
    <property type="molecule type" value="Genomic_DNA"/>
</dbReference>
<gene>
    <name evidence="1" type="ORF">llap_2926</name>
</gene>
<dbReference type="GO" id="GO:0003964">
    <property type="term" value="F:RNA-directed DNA polymerase activity"/>
    <property type="evidence" value="ECO:0007669"/>
    <property type="project" value="UniProtKB-KW"/>
</dbReference>
<protein>
    <submittedName>
        <fullName evidence="1">Rna-directed dna polymerase from mobile element jockey-like</fullName>
    </submittedName>
</protein>
<keyword evidence="1" id="KW-0548">Nucleotidyltransferase</keyword>
<keyword evidence="2" id="KW-1185">Reference proteome</keyword>
<keyword evidence="1" id="KW-0808">Transferase</keyword>
<reference evidence="2" key="2">
    <citation type="submission" date="2017-12" db="EMBL/GenBank/DDBJ databases">
        <title>Genome sequence of the Bar-tailed Godwit (Limosa lapponica baueri).</title>
        <authorList>
            <person name="Lima N.C.B."/>
            <person name="Parody-Merino A.M."/>
            <person name="Battley P.F."/>
            <person name="Fidler A.E."/>
            <person name="Prosdocimi F."/>
        </authorList>
    </citation>
    <scope>NUCLEOTIDE SEQUENCE [LARGE SCALE GENOMIC DNA]</scope>
</reference>
<evidence type="ECO:0000313" key="2">
    <source>
        <dbReference type="Proteomes" id="UP000233556"/>
    </source>
</evidence>
<organism evidence="1 2">
    <name type="scientific">Limosa lapponica baueri</name>
    <dbReference type="NCBI Taxonomy" id="1758121"/>
    <lineage>
        <taxon>Eukaryota</taxon>
        <taxon>Metazoa</taxon>
        <taxon>Chordata</taxon>
        <taxon>Craniata</taxon>
        <taxon>Vertebrata</taxon>
        <taxon>Euteleostomi</taxon>
        <taxon>Archelosauria</taxon>
        <taxon>Archosauria</taxon>
        <taxon>Dinosauria</taxon>
        <taxon>Saurischia</taxon>
        <taxon>Theropoda</taxon>
        <taxon>Coelurosauria</taxon>
        <taxon>Aves</taxon>
        <taxon>Neognathae</taxon>
        <taxon>Neoaves</taxon>
        <taxon>Charadriiformes</taxon>
        <taxon>Scolopacidae</taxon>
        <taxon>Limosa</taxon>
    </lineage>
</organism>
<proteinExistence type="predicted"/>